<dbReference type="AlphaFoldDB" id="A0AAV2T4W8"/>
<evidence type="ECO:0000256" key="9">
    <source>
        <dbReference type="PROSITE-ProRule" id="PRU00221"/>
    </source>
</evidence>
<evidence type="ECO:0000256" key="10">
    <source>
        <dbReference type="SAM" id="Coils"/>
    </source>
</evidence>
<evidence type="ECO:0000313" key="13">
    <source>
        <dbReference type="EMBL" id="CAL5131146.1"/>
    </source>
</evidence>
<dbReference type="InterPro" id="IPR015943">
    <property type="entry name" value="WD40/YVTN_repeat-like_dom_sf"/>
</dbReference>
<evidence type="ECO:0000256" key="6">
    <source>
        <dbReference type="ARBA" id="ARBA00022737"/>
    </source>
</evidence>
<dbReference type="PANTHER" id="PTHR15653">
    <property type="entry name" value="STRIATIN"/>
    <property type="match status" value="1"/>
</dbReference>
<evidence type="ECO:0000256" key="8">
    <source>
        <dbReference type="ARBA" id="ARBA00023054"/>
    </source>
</evidence>
<feature type="repeat" description="WD" evidence="9">
    <location>
        <begin position="789"/>
        <end position="830"/>
    </location>
</feature>
<dbReference type="InterPro" id="IPR013258">
    <property type="entry name" value="Striatin_N"/>
</dbReference>
<dbReference type="PROSITE" id="PS50082">
    <property type="entry name" value="WD_REPEATS_2"/>
    <property type="match status" value="3"/>
</dbReference>
<evidence type="ECO:0000256" key="3">
    <source>
        <dbReference type="ARBA" id="ARBA00022490"/>
    </source>
</evidence>
<keyword evidence="4" id="KW-0597">Phosphoprotein</keyword>
<keyword evidence="7" id="KW-0112">Calmodulin-binding</keyword>
<gene>
    <name evidence="13" type="ORF">CDAUBV1_LOCUS3321</name>
</gene>
<dbReference type="SMART" id="SM00320">
    <property type="entry name" value="WD40"/>
    <property type="match status" value="7"/>
</dbReference>
<dbReference type="SUPFAM" id="SSF50978">
    <property type="entry name" value="WD40 repeat-like"/>
    <property type="match status" value="1"/>
</dbReference>
<feature type="repeat" description="WD" evidence="9">
    <location>
        <begin position="624"/>
        <end position="654"/>
    </location>
</feature>
<dbReference type="InterPro" id="IPR036322">
    <property type="entry name" value="WD40_repeat_dom_sf"/>
</dbReference>
<dbReference type="InterPro" id="IPR020472">
    <property type="entry name" value="WD40_PAC1"/>
</dbReference>
<dbReference type="PROSITE" id="PS50294">
    <property type="entry name" value="WD_REPEATS_REGION"/>
    <property type="match status" value="2"/>
</dbReference>
<dbReference type="Proteomes" id="UP001497525">
    <property type="component" value="Unassembled WGS sequence"/>
</dbReference>
<feature type="domain" description="Striatin N-terminal" evidence="12">
    <location>
        <begin position="36"/>
        <end position="114"/>
    </location>
</feature>
<dbReference type="FunFam" id="1.20.5.300:FF:000001">
    <property type="entry name" value="striatin isoform X1"/>
    <property type="match status" value="1"/>
</dbReference>
<evidence type="ECO:0000313" key="14">
    <source>
        <dbReference type="Proteomes" id="UP001497525"/>
    </source>
</evidence>
<organism evidence="13 14">
    <name type="scientific">Calicophoron daubneyi</name>
    <name type="common">Rumen fluke</name>
    <name type="synonym">Paramphistomum daubneyi</name>
    <dbReference type="NCBI Taxonomy" id="300641"/>
    <lineage>
        <taxon>Eukaryota</taxon>
        <taxon>Metazoa</taxon>
        <taxon>Spiralia</taxon>
        <taxon>Lophotrochozoa</taxon>
        <taxon>Platyhelminthes</taxon>
        <taxon>Trematoda</taxon>
        <taxon>Digenea</taxon>
        <taxon>Plagiorchiida</taxon>
        <taxon>Pronocephalata</taxon>
        <taxon>Paramphistomoidea</taxon>
        <taxon>Paramphistomidae</taxon>
        <taxon>Calicophoron</taxon>
    </lineage>
</organism>
<evidence type="ECO:0000256" key="2">
    <source>
        <dbReference type="ARBA" id="ARBA00009616"/>
    </source>
</evidence>
<feature type="compositionally biased region" description="Basic and acidic residues" evidence="11">
    <location>
        <begin position="203"/>
        <end position="219"/>
    </location>
</feature>
<feature type="repeat" description="WD" evidence="9">
    <location>
        <begin position="508"/>
        <end position="549"/>
    </location>
</feature>
<dbReference type="InterPro" id="IPR019775">
    <property type="entry name" value="WD40_repeat_CS"/>
</dbReference>
<dbReference type="PANTHER" id="PTHR15653:SF0">
    <property type="entry name" value="CONNECTOR OF KINASE TO AP-1, ISOFORM E"/>
    <property type="match status" value="1"/>
</dbReference>
<protein>
    <recommendedName>
        <fullName evidence="12">Striatin N-terminal domain-containing protein</fullName>
    </recommendedName>
</protein>
<dbReference type="Gene3D" id="1.20.5.300">
    <property type="match status" value="1"/>
</dbReference>
<feature type="compositionally biased region" description="Polar residues" evidence="11">
    <location>
        <begin position="228"/>
        <end position="253"/>
    </location>
</feature>
<dbReference type="EMBL" id="CAXLJL010000079">
    <property type="protein sequence ID" value="CAL5131146.1"/>
    <property type="molecule type" value="Genomic_DNA"/>
</dbReference>
<keyword evidence="5 9" id="KW-0853">WD repeat</keyword>
<dbReference type="GO" id="GO:0005516">
    <property type="term" value="F:calmodulin binding"/>
    <property type="evidence" value="ECO:0007669"/>
    <property type="project" value="UniProtKB-KW"/>
</dbReference>
<accession>A0AAV2T4W8</accession>
<comment type="caution">
    <text evidence="13">The sequence shown here is derived from an EMBL/GenBank/DDBJ whole genome shotgun (WGS) entry which is preliminary data.</text>
</comment>
<keyword evidence="8 10" id="KW-0175">Coiled coil</keyword>
<dbReference type="Gene3D" id="2.130.10.10">
    <property type="entry name" value="YVTN repeat-like/Quinoprotein amine dehydrogenase"/>
    <property type="match status" value="3"/>
</dbReference>
<dbReference type="InterPro" id="IPR001680">
    <property type="entry name" value="WD40_rpt"/>
</dbReference>
<dbReference type="InterPro" id="IPR051488">
    <property type="entry name" value="WD_repeat_striatin"/>
</dbReference>
<evidence type="ECO:0000256" key="7">
    <source>
        <dbReference type="ARBA" id="ARBA00022860"/>
    </source>
</evidence>
<feature type="region of interest" description="Disordered" evidence="11">
    <location>
        <begin position="479"/>
        <end position="501"/>
    </location>
</feature>
<feature type="region of interest" description="Disordered" evidence="11">
    <location>
        <begin position="181"/>
        <end position="260"/>
    </location>
</feature>
<evidence type="ECO:0000256" key="4">
    <source>
        <dbReference type="ARBA" id="ARBA00022553"/>
    </source>
</evidence>
<dbReference type="Pfam" id="PF00400">
    <property type="entry name" value="WD40"/>
    <property type="match status" value="5"/>
</dbReference>
<dbReference type="CDD" id="cd00200">
    <property type="entry name" value="WD40"/>
    <property type="match status" value="1"/>
</dbReference>
<evidence type="ECO:0000256" key="11">
    <source>
        <dbReference type="SAM" id="MobiDB-lite"/>
    </source>
</evidence>
<dbReference type="FunFam" id="2.130.10.10:FF:000079">
    <property type="entry name" value="striatin isoform X1"/>
    <property type="match status" value="1"/>
</dbReference>
<dbReference type="PROSITE" id="PS00678">
    <property type="entry name" value="WD_REPEATS_1"/>
    <property type="match status" value="2"/>
</dbReference>
<sequence>MGDCFATQFGTGSSGKTADGYGQSIPCVQGQGGMYTLSGILEFLQSEWSKMEMERSEWEVERAEMQARIAFLQGECKGQENLKADLVRRIKMLEYALVQERNKNFELKYPHEKKDCMPLLSANFPDSGSESGKTGSKIDAEAVRWREERMRLRDYLISAGLGDAMTQLRKARVRDLLALTSSDSPLDPLNSEASSLPSSLCEHSLDESEVHGHEKEASQHLDGPLTSRKPQTTPSASDNNSQASPFELSSSTADDGLDVNDPETAEAIAEFELLLAQQGAVDKHSGLDENGLPDLKLTGLSKDTSVVCGADWDSMDEKELLTRFKEQYRAERSRVSRHSSGSGSPRHALDQQLQQHTEQGGSEPKGDLADASLNGDIDVKRPYESVYPETNANISLPPGEIDEVAAEYDAALTGTTTNNGLVRNGSKSTVTGSVTPSLGLGDLASLTVANESDAGHNRAAVAAAMDNLDGVGDIMQAKRTSASDSLSSNATNASAHTESSPWTPKYTLRSHFDSIRAVTFHPIEPMLVTASEDHTLKLWNLNKTVQAKKSTNFDVEPIYTFRGHDHPVLSLGVWANPSGSDSANQPVFVIYSGDLSGQLRSWRLPGLQLDPYDNFDPNIVGPLLRGHNDAIWCLSVRHDGVLLSASADGTACLWHTGPLLQSSVNASAPVVTHLQASCVLPLTTNVMASMVSKSVDFGSTAPVPTSVVFLQTEKDRFASGFTSGHVCLFDVETNKLLTTFQTGATATDPTISSVTCVVSHPQQPLVISAHEDRHIRLYDINSGKCVHAMVAHLDSVTSLSIDPQGAYLLSASHDCSIRLWNINKKTCIQEITSHRKKFGESINAVAFHPTKHYMASAGADALAKVFV</sequence>
<reference evidence="13" key="1">
    <citation type="submission" date="2024-06" db="EMBL/GenBank/DDBJ databases">
        <authorList>
            <person name="Liu X."/>
            <person name="Lenzi L."/>
            <person name="Haldenby T S."/>
            <person name="Uol C."/>
        </authorList>
    </citation>
    <scope>NUCLEOTIDE SEQUENCE</scope>
</reference>
<evidence type="ECO:0000256" key="1">
    <source>
        <dbReference type="ARBA" id="ARBA00004496"/>
    </source>
</evidence>
<name>A0AAV2T4W8_CALDB</name>
<dbReference type="Pfam" id="PF08232">
    <property type="entry name" value="Striatin"/>
    <property type="match status" value="1"/>
</dbReference>
<evidence type="ECO:0000256" key="5">
    <source>
        <dbReference type="ARBA" id="ARBA00022574"/>
    </source>
</evidence>
<feature type="coiled-coil region" evidence="10">
    <location>
        <begin position="55"/>
        <end position="82"/>
    </location>
</feature>
<evidence type="ECO:0000259" key="12">
    <source>
        <dbReference type="Pfam" id="PF08232"/>
    </source>
</evidence>
<feature type="compositionally biased region" description="Polar residues" evidence="11">
    <location>
        <begin position="351"/>
        <end position="360"/>
    </location>
</feature>
<dbReference type="PRINTS" id="PR00320">
    <property type="entry name" value="GPROTEINBRPT"/>
</dbReference>
<keyword evidence="3" id="KW-0963">Cytoplasm</keyword>
<proteinExistence type="inferred from homology"/>
<keyword evidence="6" id="KW-0677">Repeat</keyword>
<feature type="region of interest" description="Disordered" evidence="11">
    <location>
        <begin position="329"/>
        <end position="373"/>
    </location>
</feature>
<comment type="subcellular location">
    <subcellularLocation>
        <location evidence="1">Cytoplasm</location>
    </subcellularLocation>
</comment>
<comment type="similarity">
    <text evidence="2">Belongs to the WD repeat striatin family.</text>
</comment>
<dbReference type="GO" id="GO:0005737">
    <property type="term" value="C:cytoplasm"/>
    <property type="evidence" value="ECO:0007669"/>
    <property type="project" value="UniProtKB-SubCell"/>
</dbReference>